<evidence type="ECO:0000313" key="1">
    <source>
        <dbReference type="EMBL" id="WHZ57305.1"/>
    </source>
</evidence>
<keyword evidence="2" id="KW-1185">Reference proteome</keyword>
<gene>
    <name evidence="1" type="ORF">QLQ22_22075</name>
</gene>
<organism evidence="1 2">
    <name type="scientific">Metabacillus hrfriensis</name>
    <dbReference type="NCBI Taxonomy" id="3048891"/>
    <lineage>
        <taxon>Bacteria</taxon>
        <taxon>Bacillati</taxon>
        <taxon>Bacillota</taxon>
        <taxon>Bacilli</taxon>
        <taxon>Bacillales</taxon>
        <taxon>Bacillaceae</taxon>
        <taxon>Metabacillus</taxon>
    </lineage>
</organism>
<protein>
    <submittedName>
        <fullName evidence="1">DUF624 domain-containing protein</fullName>
    </submittedName>
</protein>
<proteinExistence type="predicted"/>
<evidence type="ECO:0000313" key="2">
    <source>
        <dbReference type="Proteomes" id="UP001226091"/>
    </source>
</evidence>
<reference evidence="2" key="1">
    <citation type="journal article" date="2025" name="Aquaculture">
        <title>Assessment of the bioflocculant production and safety properties of Metabacillus hrfriensis sp. nov. based on phenotypic and whole-genome sequencing analysis.</title>
        <authorList>
            <person name="Zhang R."/>
            <person name="Zhao Z."/>
            <person name="Luo L."/>
            <person name="Wang S."/>
            <person name="Guo K."/>
            <person name="Xu W."/>
        </authorList>
    </citation>
    <scope>NUCLEOTIDE SEQUENCE [LARGE SCALE GENOMIC DNA]</scope>
    <source>
        <strain evidence="2">CT-WN-B3</strain>
    </source>
</reference>
<dbReference type="EMBL" id="CP126116">
    <property type="protein sequence ID" value="WHZ57305.1"/>
    <property type="molecule type" value="Genomic_DNA"/>
</dbReference>
<dbReference type="Proteomes" id="UP001226091">
    <property type="component" value="Chromosome"/>
</dbReference>
<accession>A0ACD4R9Y1</accession>
<name>A0ACD4R9Y1_9BACI</name>
<sequence length="213" mass="24721">MTARMLILGSYRLCEKIMLAAYLNLLWIIFTAGGFIVFGIFPSTVGLFTVIRKMILYKDHDMNIFSEYWRAVKKEFVKSNAMGFLLTLITLLLWLNFQLLQITDGIPHLILLSIMCMIGMMWVILLFYWIPIYVHFELPIRNVLSAAFLIGLSNPLYTILMILGLSVLYMILLIVPGLFPFFSISISVFLIMKLALKAFERNQKITFRNEEKK</sequence>